<name>A0A498L9Q7_9EURY</name>
<dbReference type="AlphaFoldDB" id="A0A498L9Q7"/>
<dbReference type="PROSITE" id="PS51318">
    <property type="entry name" value="TAT"/>
    <property type="match status" value="1"/>
</dbReference>
<reference evidence="4 5" key="1">
    <citation type="submission" date="2019-01" db="EMBL/GenBank/DDBJ databases">
        <title>Halorientalis sp. F13-25 a new haloarchaeum isolated from hypersaline water.</title>
        <authorList>
            <person name="Ana D.-V."/>
            <person name="Cristina S.-P."/>
            <person name="Antonio V."/>
        </authorList>
    </citation>
    <scope>NUCLEOTIDE SEQUENCE [LARGE SCALE GENOMIC DNA]</scope>
    <source>
        <strain evidence="4 5">F13-25</strain>
    </source>
</reference>
<comment type="caution">
    <text evidence="4">The sequence shown here is derived from an EMBL/GenBank/DDBJ whole genome shotgun (WGS) entry which is preliminary data.</text>
</comment>
<keyword evidence="3" id="KW-0472">Membrane</keyword>
<dbReference type="InterPro" id="IPR013517">
    <property type="entry name" value="FG-GAP"/>
</dbReference>
<evidence type="ECO:0000313" key="4">
    <source>
        <dbReference type="EMBL" id="RXK51913.1"/>
    </source>
</evidence>
<dbReference type="OrthoDB" id="242361at2157"/>
<evidence type="ECO:0000256" key="3">
    <source>
        <dbReference type="SAM" id="Phobius"/>
    </source>
</evidence>
<dbReference type="EMBL" id="RDFA01000001">
    <property type="protein sequence ID" value="RXK51913.1"/>
    <property type="molecule type" value="Genomic_DNA"/>
</dbReference>
<dbReference type="Pfam" id="PF14312">
    <property type="entry name" value="FG-GAP_2"/>
    <property type="match status" value="3"/>
</dbReference>
<evidence type="ECO:0000256" key="2">
    <source>
        <dbReference type="SAM" id="MobiDB-lite"/>
    </source>
</evidence>
<dbReference type="InterPro" id="IPR006311">
    <property type="entry name" value="TAT_signal"/>
</dbReference>
<evidence type="ECO:0000256" key="1">
    <source>
        <dbReference type="ARBA" id="ARBA00022729"/>
    </source>
</evidence>
<dbReference type="Proteomes" id="UP000289691">
    <property type="component" value="Unassembled WGS sequence"/>
</dbReference>
<organism evidence="4 5">
    <name type="scientific">Halorientalis pallida</name>
    <dbReference type="NCBI Taxonomy" id="2479928"/>
    <lineage>
        <taxon>Archaea</taxon>
        <taxon>Methanobacteriati</taxon>
        <taxon>Methanobacteriota</taxon>
        <taxon>Stenosarchaea group</taxon>
        <taxon>Halobacteria</taxon>
        <taxon>Halobacteriales</taxon>
        <taxon>Haloarculaceae</taxon>
        <taxon>Halorientalis</taxon>
    </lineage>
</organism>
<evidence type="ECO:0000313" key="5">
    <source>
        <dbReference type="Proteomes" id="UP000289691"/>
    </source>
</evidence>
<accession>A0A498L9Q7</accession>
<protein>
    <submittedName>
        <fullName evidence="4">Uncharacterized protein</fullName>
    </submittedName>
</protein>
<dbReference type="PANTHER" id="PTHR36220:SF1">
    <property type="entry name" value="GAMMA TUBULIN COMPLEX COMPONENT C-TERMINAL DOMAIN-CONTAINING PROTEIN"/>
    <property type="match status" value="1"/>
</dbReference>
<feature type="compositionally biased region" description="Low complexity" evidence="2">
    <location>
        <begin position="35"/>
        <end position="46"/>
    </location>
</feature>
<feature type="region of interest" description="Disordered" evidence="2">
    <location>
        <begin position="573"/>
        <end position="602"/>
    </location>
</feature>
<keyword evidence="3" id="KW-1133">Transmembrane helix</keyword>
<dbReference type="InterPro" id="IPR028994">
    <property type="entry name" value="Integrin_alpha_N"/>
</dbReference>
<feature type="transmembrane region" description="Helical" evidence="3">
    <location>
        <begin position="541"/>
        <end position="562"/>
    </location>
</feature>
<feature type="transmembrane region" description="Helical" evidence="3">
    <location>
        <begin position="515"/>
        <end position="535"/>
    </location>
</feature>
<feature type="transmembrane region" description="Helical" evidence="3">
    <location>
        <begin position="485"/>
        <end position="503"/>
    </location>
</feature>
<feature type="region of interest" description="Disordered" evidence="2">
    <location>
        <begin position="1"/>
        <end position="85"/>
    </location>
</feature>
<gene>
    <name evidence="4" type="ORF">EAF64_04570</name>
</gene>
<sequence length="602" mass="62492">MAHDGGPPAPPPHTRRGSAVADSPSPVSRRRFLSTAGLTGATTGVGFPDREGGAVAVGRPNEPGRTESGTGHQLRQRQRVTATASDRGDLFGGAVALDGNRALIGAPFDSDAGELAGAAYVFEFDADDEAWRQVRKLTAPDASAVAMFGSAVALDGPRAVVGAPFDGQQAPSAGAAYVFEAVGGWDGDREVRVEKLLADARTPESWFGWAVALDDIQVFVGEPGAQRPSAAGPGAVHAFGRQPDGRWRRLETLTPPSNEPTVSFGAAVALDRTVALVGAGVARIGGAPATTDSTGRCHVYRLRGGADGWVRSATLTPPSADVDGFGSRVDLAWPRAIVGSPGPTPGSPGRAHVFQYRTEPDEWARVDRFTPPRDERRHRFGGSVAVGSDRALVGIDPDRFAMASQAYVFTAANGGIRWRRAQVLPSVDHDVVDSFGGAVALDGDRALVGAPFDSRTDDNAGAAYFFAIPDDPVPSDGGRPVPPKYVWASAPGLVLGFAVVNLIDSRRLGEQLSDLAKRALGTVGGLAGLVSLAVFLLQWGLFYETAVGVSGFLAGGAVGVAVRRWLLPEPDAAGETISGTQAESAGSDRASTAVREGGNENQ</sequence>
<feature type="compositionally biased region" description="Polar residues" evidence="2">
    <location>
        <begin position="67"/>
        <end position="84"/>
    </location>
</feature>
<dbReference type="RefSeq" id="WP_129067767.1">
    <property type="nucleotide sequence ID" value="NZ_RDFA01000001.1"/>
</dbReference>
<keyword evidence="1" id="KW-0732">Signal</keyword>
<keyword evidence="3" id="KW-0812">Transmembrane</keyword>
<dbReference type="SUPFAM" id="SSF50965">
    <property type="entry name" value="Galactose oxidase, central domain"/>
    <property type="match status" value="1"/>
</dbReference>
<dbReference type="PANTHER" id="PTHR36220">
    <property type="entry name" value="UNNAMED PRODUCT"/>
    <property type="match status" value="1"/>
</dbReference>
<keyword evidence="5" id="KW-1185">Reference proteome</keyword>
<proteinExistence type="predicted"/>
<dbReference type="Gene3D" id="2.130.10.130">
    <property type="entry name" value="Integrin alpha, N-terminal"/>
    <property type="match status" value="2"/>
</dbReference>
<dbReference type="InterPro" id="IPR011043">
    <property type="entry name" value="Gal_Oxase/kelch_b-propeller"/>
</dbReference>